<gene>
    <name evidence="1" type="ORF">IV49_GL000020</name>
</gene>
<dbReference type="RefSeq" id="WP_029071542.1">
    <property type="nucleotide sequence ID" value="NZ_JQBL01000001.1"/>
</dbReference>
<protein>
    <submittedName>
        <fullName evidence="1">Uncharacterized protein</fullName>
    </submittedName>
</protein>
<dbReference type="AlphaFoldDB" id="A0A0R2HFT1"/>
<keyword evidence="2" id="KW-1185">Reference proteome</keyword>
<evidence type="ECO:0000313" key="2">
    <source>
        <dbReference type="Proteomes" id="UP000051841"/>
    </source>
</evidence>
<dbReference type="PATRIC" id="fig|1410657.5.peg.20"/>
<dbReference type="EMBL" id="JQBL01000001">
    <property type="protein sequence ID" value="KRN51403.1"/>
    <property type="molecule type" value="Genomic_DNA"/>
</dbReference>
<evidence type="ECO:0000313" key="1">
    <source>
        <dbReference type="EMBL" id="KRN51403.1"/>
    </source>
</evidence>
<sequence length="86" mass="10351">MKIIRDYRIDYELLFTQQYRSFQVIYGQYLEEKDVFVKKSLLKLLLVKCDELIACIDKGAEEDREEILLHRKNILKELKGLNNENI</sequence>
<organism evidence="1 2">
    <name type="scientific">Kandleria vitulina DSM 20405</name>
    <dbReference type="NCBI Taxonomy" id="1410657"/>
    <lineage>
        <taxon>Bacteria</taxon>
        <taxon>Bacillati</taxon>
        <taxon>Bacillota</taxon>
        <taxon>Erysipelotrichia</taxon>
        <taxon>Erysipelotrichales</taxon>
        <taxon>Coprobacillaceae</taxon>
        <taxon>Kandleria</taxon>
    </lineage>
</organism>
<proteinExistence type="predicted"/>
<comment type="caution">
    <text evidence="1">The sequence shown here is derived from an EMBL/GenBank/DDBJ whole genome shotgun (WGS) entry which is preliminary data.</text>
</comment>
<reference evidence="1 2" key="1">
    <citation type="journal article" date="2015" name="Genome Announc.">
        <title>Expanding the biotechnology potential of lactobacilli through comparative genomics of 213 strains and associated genera.</title>
        <authorList>
            <person name="Sun Z."/>
            <person name="Harris H.M."/>
            <person name="McCann A."/>
            <person name="Guo C."/>
            <person name="Argimon S."/>
            <person name="Zhang W."/>
            <person name="Yang X."/>
            <person name="Jeffery I.B."/>
            <person name="Cooney J.C."/>
            <person name="Kagawa T.F."/>
            <person name="Liu W."/>
            <person name="Song Y."/>
            <person name="Salvetti E."/>
            <person name="Wrobel A."/>
            <person name="Rasinkangas P."/>
            <person name="Parkhill J."/>
            <person name="Rea M.C."/>
            <person name="O'Sullivan O."/>
            <person name="Ritari J."/>
            <person name="Douillard F.P."/>
            <person name="Paul Ross R."/>
            <person name="Yang R."/>
            <person name="Briner A.E."/>
            <person name="Felis G.E."/>
            <person name="de Vos W.M."/>
            <person name="Barrangou R."/>
            <person name="Klaenhammer T.R."/>
            <person name="Caufield P.W."/>
            <person name="Cui Y."/>
            <person name="Zhang H."/>
            <person name="O'Toole P.W."/>
        </authorList>
    </citation>
    <scope>NUCLEOTIDE SEQUENCE [LARGE SCALE GENOMIC DNA]</scope>
    <source>
        <strain evidence="1 2">DSM 20405</strain>
    </source>
</reference>
<name>A0A0R2HFT1_9FIRM</name>
<accession>A0A0R2HFT1</accession>
<dbReference type="Proteomes" id="UP000051841">
    <property type="component" value="Unassembled WGS sequence"/>
</dbReference>